<keyword evidence="4" id="KW-1185">Reference proteome</keyword>
<reference evidence="4" key="1">
    <citation type="journal article" date="2019" name="Int. J. Syst. Evol. Microbiol.">
        <title>The Global Catalogue of Microorganisms (GCM) 10K type strain sequencing project: providing services to taxonomists for standard genome sequencing and annotation.</title>
        <authorList>
            <consortium name="The Broad Institute Genomics Platform"/>
            <consortium name="The Broad Institute Genome Sequencing Center for Infectious Disease"/>
            <person name="Wu L."/>
            <person name="Ma J."/>
        </authorList>
    </citation>
    <scope>NUCLEOTIDE SEQUENCE [LARGE SCALE GENOMIC DNA]</scope>
    <source>
        <strain evidence="4">CCUG 66188</strain>
    </source>
</reference>
<dbReference type="InterPro" id="IPR000639">
    <property type="entry name" value="Epox_hydrolase-like"/>
</dbReference>
<dbReference type="InterPro" id="IPR029058">
    <property type="entry name" value="AB_hydrolase_fold"/>
</dbReference>
<name>A0ABW2B1R0_9RHOB</name>
<evidence type="ECO:0000259" key="2">
    <source>
        <dbReference type="Pfam" id="PF12697"/>
    </source>
</evidence>
<accession>A0ABW2B1R0</accession>
<dbReference type="PANTHER" id="PTHR46118:SF4">
    <property type="entry name" value="PROTEIN ABHD11"/>
    <property type="match status" value="1"/>
</dbReference>
<comment type="caution">
    <text evidence="3">The sequence shown here is derived from an EMBL/GenBank/DDBJ whole genome shotgun (WGS) entry which is preliminary data.</text>
</comment>
<organism evidence="3 4">
    <name type="scientific">Sulfitobacter porphyrae</name>
    <dbReference type="NCBI Taxonomy" id="1246864"/>
    <lineage>
        <taxon>Bacteria</taxon>
        <taxon>Pseudomonadati</taxon>
        <taxon>Pseudomonadota</taxon>
        <taxon>Alphaproteobacteria</taxon>
        <taxon>Rhodobacterales</taxon>
        <taxon>Roseobacteraceae</taxon>
        <taxon>Sulfitobacter</taxon>
    </lineage>
</organism>
<feature type="domain" description="AB hydrolase-1" evidence="2">
    <location>
        <begin position="17"/>
        <end position="247"/>
    </location>
</feature>
<dbReference type="Gene3D" id="3.40.50.1820">
    <property type="entry name" value="alpha/beta hydrolase"/>
    <property type="match status" value="1"/>
</dbReference>
<gene>
    <name evidence="3" type="ORF">ACFQFQ_05470</name>
</gene>
<dbReference type="EMBL" id="JBHSWG010000001">
    <property type="protein sequence ID" value="MFC6759071.1"/>
    <property type="molecule type" value="Genomic_DNA"/>
</dbReference>
<proteinExistence type="predicted"/>
<dbReference type="GO" id="GO:0016787">
    <property type="term" value="F:hydrolase activity"/>
    <property type="evidence" value="ECO:0007669"/>
    <property type="project" value="UniProtKB-KW"/>
</dbReference>
<protein>
    <submittedName>
        <fullName evidence="3">Alpha/beta fold hydrolase</fullName>
    </submittedName>
</protein>
<dbReference type="PRINTS" id="PR00412">
    <property type="entry name" value="EPOXHYDRLASE"/>
</dbReference>
<dbReference type="InterPro" id="IPR000073">
    <property type="entry name" value="AB_hydrolase_1"/>
</dbReference>
<dbReference type="PANTHER" id="PTHR46118">
    <property type="entry name" value="PROTEIN ABHD11"/>
    <property type="match status" value="1"/>
</dbReference>
<evidence type="ECO:0000313" key="4">
    <source>
        <dbReference type="Proteomes" id="UP001596353"/>
    </source>
</evidence>
<evidence type="ECO:0000256" key="1">
    <source>
        <dbReference type="ARBA" id="ARBA00022801"/>
    </source>
</evidence>
<dbReference type="Proteomes" id="UP001596353">
    <property type="component" value="Unassembled WGS sequence"/>
</dbReference>
<sequence length="260" mass="28188">MLNYLEYGTASGNRPSLIIAHGLFGSGRNWGVIAKRLADSRYVITPDMRNHGTSPRASTQSYRDMAGDLAELIEAVGGPVDLCGHSMGGKTAMTLALLRPELIRRLIVADIAPVAYSHTQSMFIDAMRQVDLATLTRRSEAEAQLAAAGVEPALQSFFTQSLDVPNKAWRLNLDVLAAEMPKIVGWPEDLGGSFGGRCLFLSGGASDYVQAGHRDRIKSYFPAARFAKLPGAGHWLHAEKPREFEAALRAFLDSESALTT</sequence>
<dbReference type="Pfam" id="PF12697">
    <property type="entry name" value="Abhydrolase_6"/>
    <property type="match status" value="1"/>
</dbReference>
<dbReference type="PRINTS" id="PR00111">
    <property type="entry name" value="ABHYDROLASE"/>
</dbReference>
<evidence type="ECO:0000313" key="3">
    <source>
        <dbReference type="EMBL" id="MFC6759071.1"/>
    </source>
</evidence>
<keyword evidence="1 3" id="KW-0378">Hydrolase</keyword>
<dbReference type="SUPFAM" id="SSF53474">
    <property type="entry name" value="alpha/beta-Hydrolases"/>
    <property type="match status" value="1"/>
</dbReference>